<dbReference type="RefSeq" id="WP_003526681.1">
    <property type="nucleotide sequence ID" value="NZ_CABKQO010000021.1"/>
</dbReference>
<evidence type="ECO:0000313" key="2">
    <source>
        <dbReference type="Proteomes" id="UP000501069"/>
    </source>
</evidence>
<dbReference type="AlphaFoldDB" id="A0AAP9M097"/>
<organism evidence="1 2">
    <name type="scientific">Enterocloster clostridioformis</name>
    <dbReference type="NCBI Taxonomy" id="1531"/>
    <lineage>
        <taxon>Bacteria</taxon>
        <taxon>Bacillati</taxon>
        <taxon>Bacillota</taxon>
        <taxon>Clostridia</taxon>
        <taxon>Lachnospirales</taxon>
        <taxon>Lachnospiraceae</taxon>
        <taxon>Enterocloster</taxon>
    </lineage>
</organism>
<sequence>MDVVQHQILSLDFWQDTVSYEGKNFPSGTIGCDALNIPATLIKQITELCRSLNLFMGAMQLGMANAELFTSARESALQIVHKLKDNPPFSYLEEKRITEHIQKVFSDEYLENTMAYAKSLASGNLMNALDPQYQKALTLLRVVPVLAHLGYSLEQFQDTMLQFAESLNTAEQERSPSGYATTFGDFFSSNPSLSEEDGSWMSLTNASVQYVPAIQPGSDTPQLVKRMHYVSFVGMFRSDFFEGLCVGHAPKKCPICGRWFLTTNARHTKYCGNLAPGDKLHRTCRQIGNLQGRSQRELADDHPIKQIYERRCNTINRYVKRGTLDADIAKRMKKLAKDKMLRALSNVSYAKGRYESEMEQESLRMEAEIKL</sequence>
<dbReference type="GeneID" id="57961821"/>
<protein>
    <submittedName>
        <fullName evidence="1">Uncharacterized protein</fullName>
    </submittedName>
</protein>
<proteinExistence type="predicted"/>
<dbReference type="EMBL" id="CP050964">
    <property type="protein sequence ID" value="QIX91150.1"/>
    <property type="molecule type" value="Genomic_DNA"/>
</dbReference>
<reference evidence="1 2" key="1">
    <citation type="submission" date="2019-11" db="EMBL/GenBank/DDBJ databases">
        <title>FDA dAtabase for Regulatory Grade micrObial Sequences (FDA-ARGOS): Supporting development and validation of Infectious Disease Dx tests.</title>
        <authorList>
            <person name="Turner S."/>
            <person name="Byrd R."/>
            <person name="Tallon L."/>
            <person name="Sadzewicz L."/>
            <person name="Vavikolanu K."/>
            <person name="Mehta A."/>
            <person name="Aluvathingal J."/>
            <person name="Nadendla S."/>
            <person name="Myers T."/>
            <person name="Yan Y."/>
            <person name="Sichtig H."/>
        </authorList>
    </citation>
    <scope>NUCLEOTIDE SEQUENCE [LARGE SCALE GENOMIC DNA]</scope>
    <source>
        <strain evidence="1 2">FDAARGOS_739</strain>
    </source>
</reference>
<dbReference type="Proteomes" id="UP000501069">
    <property type="component" value="Chromosome"/>
</dbReference>
<evidence type="ECO:0000313" key="1">
    <source>
        <dbReference type="EMBL" id="QIX91150.1"/>
    </source>
</evidence>
<dbReference type="Pfam" id="PF19553">
    <property type="entry name" value="DUF6076"/>
    <property type="match status" value="1"/>
</dbReference>
<gene>
    <name evidence="1" type="ORF">FOC47_11685</name>
</gene>
<name>A0AAP9M097_9FIRM</name>
<accession>A0AAP9M097</accession>
<dbReference type="InterPro" id="IPR045722">
    <property type="entry name" value="DUF6076"/>
</dbReference>